<evidence type="ECO:0000313" key="2">
    <source>
        <dbReference type="EMBL" id="CAL6038572.1"/>
    </source>
</evidence>
<comment type="caution">
    <text evidence="1">The sequence shown here is derived from an EMBL/GenBank/DDBJ whole genome shotgun (WGS) entry which is preliminary data.</text>
</comment>
<dbReference type="EMBL" id="CAXDID020000140">
    <property type="protein sequence ID" value="CAL6038572.1"/>
    <property type="molecule type" value="Genomic_DNA"/>
</dbReference>
<name>A0AA86UQI8_9EUKA</name>
<proteinExistence type="predicted"/>
<reference evidence="1" key="1">
    <citation type="submission" date="2023-06" db="EMBL/GenBank/DDBJ databases">
        <authorList>
            <person name="Kurt Z."/>
        </authorList>
    </citation>
    <scope>NUCLEOTIDE SEQUENCE</scope>
</reference>
<keyword evidence="3" id="KW-1185">Reference proteome</keyword>
<accession>A0AA86UQI8</accession>
<gene>
    <name evidence="2" type="ORF">HINF_LOCUS37431</name>
    <name evidence="1" type="ORF">HINF_LOCUS48286</name>
</gene>
<organism evidence="1">
    <name type="scientific">Hexamita inflata</name>
    <dbReference type="NCBI Taxonomy" id="28002"/>
    <lineage>
        <taxon>Eukaryota</taxon>
        <taxon>Metamonada</taxon>
        <taxon>Diplomonadida</taxon>
        <taxon>Hexamitidae</taxon>
        <taxon>Hexamitinae</taxon>
        <taxon>Hexamita</taxon>
    </lineage>
</organism>
<reference evidence="2 3" key="2">
    <citation type="submission" date="2024-07" db="EMBL/GenBank/DDBJ databases">
        <authorList>
            <person name="Akdeniz Z."/>
        </authorList>
    </citation>
    <scope>NUCLEOTIDE SEQUENCE [LARGE SCALE GENOMIC DNA]</scope>
</reference>
<dbReference type="AlphaFoldDB" id="A0AA86UQI8"/>
<sequence length="123" mass="14662">MSGQKERNNNNDVIVSLLYNEYQILIVSVYNDIYKLYHDSLEIECQRYNLIYQKERLLIFVDFKLHIKRTWVDDQVHSFSIQNSLVQAQPNRIDLINDFIEMTSQTTIFMNKQQGVFLAPQNV</sequence>
<protein>
    <submittedName>
        <fullName evidence="2">Hypothetical_protein</fullName>
    </submittedName>
</protein>
<evidence type="ECO:0000313" key="3">
    <source>
        <dbReference type="Proteomes" id="UP001642409"/>
    </source>
</evidence>
<dbReference type="EMBL" id="CATOUU010000934">
    <property type="protein sequence ID" value="CAI9960641.1"/>
    <property type="molecule type" value="Genomic_DNA"/>
</dbReference>
<evidence type="ECO:0000313" key="1">
    <source>
        <dbReference type="EMBL" id="CAI9960641.1"/>
    </source>
</evidence>
<dbReference type="Proteomes" id="UP001642409">
    <property type="component" value="Unassembled WGS sequence"/>
</dbReference>